<reference evidence="6 7" key="1">
    <citation type="journal article" date="2020" name="Mol. Plant">
        <title>The Chromosome-Based Rubber Tree Genome Provides New Insights into Spurge Genome Evolution and Rubber Biosynthesis.</title>
        <authorList>
            <person name="Liu J."/>
            <person name="Shi C."/>
            <person name="Shi C.C."/>
            <person name="Li W."/>
            <person name="Zhang Q.J."/>
            <person name="Zhang Y."/>
            <person name="Li K."/>
            <person name="Lu H.F."/>
            <person name="Shi C."/>
            <person name="Zhu S.T."/>
            <person name="Xiao Z.Y."/>
            <person name="Nan H."/>
            <person name="Yue Y."/>
            <person name="Zhu X.G."/>
            <person name="Wu Y."/>
            <person name="Hong X.N."/>
            <person name="Fan G.Y."/>
            <person name="Tong Y."/>
            <person name="Zhang D."/>
            <person name="Mao C.L."/>
            <person name="Liu Y.L."/>
            <person name="Hao S.J."/>
            <person name="Liu W.Q."/>
            <person name="Lv M.Q."/>
            <person name="Zhang H.B."/>
            <person name="Liu Y."/>
            <person name="Hu-Tang G.R."/>
            <person name="Wang J.P."/>
            <person name="Wang J.H."/>
            <person name="Sun Y.H."/>
            <person name="Ni S.B."/>
            <person name="Chen W.B."/>
            <person name="Zhang X.C."/>
            <person name="Jiao Y.N."/>
            <person name="Eichler E.E."/>
            <person name="Li G.H."/>
            <person name="Liu X."/>
            <person name="Gao L.Z."/>
        </authorList>
    </citation>
    <scope>NUCLEOTIDE SEQUENCE [LARGE SCALE GENOMIC DNA]</scope>
    <source>
        <strain evidence="7">cv. GT1</strain>
        <tissue evidence="6">Leaf</tissue>
    </source>
</reference>
<evidence type="ECO:0000256" key="2">
    <source>
        <dbReference type="ARBA" id="ARBA00022723"/>
    </source>
</evidence>
<dbReference type="Proteomes" id="UP000467840">
    <property type="component" value="Chromosome 16"/>
</dbReference>
<keyword evidence="7" id="KW-1185">Reference proteome</keyword>
<gene>
    <name evidence="6" type="ORF">GH714_035674</name>
</gene>
<dbReference type="InterPro" id="IPR012337">
    <property type="entry name" value="RNaseH-like_sf"/>
</dbReference>
<proteinExistence type="predicted"/>
<comment type="caution">
    <text evidence="6">The sequence shown here is derived from an EMBL/GenBank/DDBJ whole genome shotgun (WGS) entry which is preliminary data.</text>
</comment>
<keyword evidence="4" id="KW-0862">Zinc</keyword>
<accession>A0A6A6LVU3</accession>
<evidence type="ECO:0008006" key="8">
    <source>
        <dbReference type="Google" id="ProtNLM"/>
    </source>
</evidence>
<keyword evidence="5" id="KW-0539">Nucleus</keyword>
<keyword evidence="2" id="KW-0479">Metal-binding</keyword>
<dbReference type="EMBL" id="JAAGAX010000009">
    <property type="protein sequence ID" value="KAF2304617.1"/>
    <property type="molecule type" value="Genomic_DNA"/>
</dbReference>
<dbReference type="PANTHER" id="PTHR46481:SF10">
    <property type="entry name" value="ZINC FINGER BED DOMAIN-CONTAINING PROTEIN 39"/>
    <property type="match status" value="1"/>
</dbReference>
<name>A0A6A6LVU3_HEVBR</name>
<keyword evidence="3" id="KW-0863">Zinc-finger</keyword>
<comment type="subcellular location">
    <subcellularLocation>
        <location evidence="1">Nucleus</location>
    </subcellularLocation>
</comment>
<dbReference type="GO" id="GO:0005634">
    <property type="term" value="C:nucleus"/>
    <property type="evidence" value="ECO:0007669"/>
    <property type="project" value="UniProtKB-SubCell"/>
</dbReference>
<evidence type="ECO:0000313" key="6">
    <source>
        <dbReference type="EMBL" id="KAF2304617.1"/>
    </source>
</evidence>
<evidence type="ECO:0000256" key="1">
    <source>
        <dbReference type="ARBA" id="ARBA00004123"/>
    </source>
</evidence>
<dbReference type="GO" id="GO:0008270">
    <property type="term" value="F:zinc ion binding"/>
    <property type="evidence" value="ECO:0007669"/>
    <property type="project" value="UniProtKB-KW"/>
</dbReference>
<dbReference type="InterPro" id="IPR052035">
    <property type="entry name" value="ZnF_BED_domain_contain"/>
</dbReference>
<protein>
    <recommendedName>
        <fullName evidence="8">hAT-like transposase RNase-H fold domain-containing protein</fullName>
    </recommendedName>
</protein>
<dbReference type="SUPFAM" id="SSF53098">
    <property type="entry name" value="Ribonuclease H-like"/>
    <property type="match status" value="1"/>
</dbReference>
<evidence type="ECO:0000256" key="3">
    <source>
        <dbReference type="ARBA" id="ARBA00022771"/>
    </source>
</evidence>
<dbReference type="AlphaFoldDB" id="A0A6A6LVU3"/>
<dbReference type="PANTHER" id="PTHR46481">
    <property type="entry name" value="ZINC FINGER BED DOMAIN-CONTAINING PROTEIN 4"/>
    <property type="match status" value="1"/>
</dbReference>
<organism evidence="6 7">
    <name type="scientific">Hevea brasiliensis</name>
    <name type="common">Para rubber tree</name>
    <name type="synonym">Siphonia brasiliensis</name>
    <dbReference type="NCBI Taxonomy" id="3981"/>
    <lineage>
        <taxon>Eukaryota</taxon>
        <taxon>Viridiplantae</taxon>
        <taxon>Streptophyta</taxon>
        <taxon>Embryophyta</taxon>
        <taxon>Tracheophyta</taxon>
        <taxon>Spermatophyta</taxon>
        <taxon>Magnoliopsida</taxon>
        <taxon>eudicotyledons</taxon>
        <taxon>Gunneridae</taxon>
        <taxon>Pentapetalae</taxon>
        <taxon>rosids</taxon>
        <taxon>fabids</taxon>
        <taxon>Malpighiales</taxon>
        <taxon>Euphorbiaceae</taxon>
        <taxon>Crotonoideae</taxon>
        <taxon>Micrandreae</taxon>
        <taxon>Hevea</taxon>
    </lineage>
</organism>
<evidence type="ECO:0000256" key="4">
    <source>
        <dbReference type="ARBA" id="ARBA00022833"/>
    </source>
</evidence>
<sequence length="100" mass="11481">MEEWNLKKGSIRKIRDIVKNVKSSPQRLDVFKKCGEESNVKYTTSLQLDCPTRWNSTYLMLNTTVGYEKAFDKFEDLDGKVVIDFGEDLPCPDDRSKAGV</sequence>
<evidence type="ECO:0000256" key="5">
    <source>
        <dbReference type="ARBA" id="ARBA00023242"/>
    </source>
</evidence>
<evidence type="ECO:0000313" key="7">
    <source>
        <dbReference type="Proteomes" id="UP000467840"/>
    </source>
</evidence>